<dbReference type="InterPro" id="IPR002941">
    <property type="entry name" value="DNA_methylase_N4/N6"/>
</dbReference>
<keyword evidence="3" id="KW-0808">Transferase</keyword>
<protein>
    <recommendedName>
        <fullName evidence="8">Type II methyltransferase</fullName>
        <ecNumber evidence="8">2.1.1.113</ecNumber>
    </recommendedName>
    <alternativeName>
        <fullName evidence="8">N-4 cytosine-specific methyltransferase</fullName>
    </alternativeName>
</protein>
<evidence type="ECO:0000256" key="2">
    <source>
        <dbReference type="ARBA" id="ARBA00022603"/>
    </source>
</evidence>
<dbReference type="Gene3D" id="3.40.50.150">
    <property type="entry name" value="Vaccinia Virus protein VP39"/>
    <property type="match status" value="2"/>
</dbReference>
<evidence type="ECO:0000259" key="9">
    <source>
        <dbReference type="Pfam" id="PF01555"/>
    </source>
</evidence>
<keyword evidence="5 8" id="KW-0680">Restriction system</keyword>
<evidence type="ECO:0000256" key="7">
    <source>
        <dbReference type="ARBA" id="ARBA00049120"/>
    </source>
</evidence>
<keyword evidence="6" id="KW-0238">DNA-binding</keyword>
<dbReference type="InterPro" id="IPR001091">
    <property type="entry name" value="RM_Methyltransferase"/>
</dbReference>
<dbReference type="GO" id="GO:0003677">
    <property type="term" value="F:DNA binding"/>
    <property type="evidence" value="ECO:0007669"/>
    <property type="project" value="UniProtKB-KW"/>
</dbReference>
<dbReference type="SUPFAM" id="SSF53335">
    <property type="entry name" value="S-adenosyl-L-methionine-dependent methyltransferases"/>
    <property type="match status" value="1"/>
</dbReference>
<comment type="caution">
    <text evidence="10">The sequence shown here is derived from an EMBL/GenBank/DDBJ whole genome shotgun (WGS) entry which is preliminary data.</text>
</comment>
<dbReference type="GO" id="GO:0009307">
    <property type="term" value="P:DNA restriction-modification system"/>
    <property type="evidence" value="ECO:0007669"/>
    <property type="project" value="UniProtKB-KW"/>
</dbReference>
<evidence type="ECO:0000313" key="10">
    <source>
        <dbReference type="EMBL" id="HIQ29052.1"/>
    </source>
</evidence>
<dbReference type="InterPro" id="IPR029063">
    <property type="entry name" value="SAM-dependent_MTases_sf"/>
</dbReference>
<dbReference type="EMBL" id="DQVM01000012">
    <property type="protein sequence ID" value="HIQ29052.1"/>
    <property type="molecule type" value="Genomic_DNA"/>
</dbReference>
<organism evidence="10 11">
    <name type="scientific">Caldiarchaeum subterraneum</name>
    <dbReference type="NCBI Taxonomy" id="311458"/>
    <lineage>
        <taxon>Archaea</taxon>
        <taxon>Nitrososphaerota</taxon>
        <taxon>Candidatus Caldarchaeales</taxon>
        <taxon>Candidatus Caldarchaeaceae</taxon>
        <taxon>Candidatus Caldarchaeum</taxon>
    </lineage>
</organism>
<dbReference type="Pfam" id="PF01555">
    <property type="entry name" value="N6_N4_Mtase"/>
    <property type="match status" value="1"/>
</dbReference>
<evidence type="ECO:0000256" key="3">
    <source>
        <dbReference type="ARBA" id="ARBA00022679"/>
    </source>
</evidence>
<dbReference type="AlphaFoldDB" id="A0A832ZUF6"/>
<dbReference type="PROSITE" id="PS00093">
    <property type="entry name" value="N4_MTASE"/>
    <property type="match status" value="1"/>
</dbReference>
<evidence type="ECO:0000256" key="4">
    <source>
        <dbReference type="ARBA" id="ARBA00022691"/>
    </source>
</evidence>
<comment type="catalytic activity">
    <reaction evidence="7 8">
        <text>a 2'-deoxycytidine in DNA + S-adenosyl-L-methionine = an N(4)-methyl-2'-deoxycytidine in DNA + S-adenosyl-L-homocysteine + H(+)</text>
        <dbReference type="Rhea" id="RHEA:16857"/>
        <dbReference type="Rhea" id="RHEA-COMP:11369"/>
        <dbReference type="Rhea" id="RHEA-COMP:13674"/>
        <dbReference type="ChEBI" id="CHEBI:15378"/>
        <dbReference type="ChEBI" id="CHEBI:57856"/>
        <dbReference type="ChEBI" id="CHEBI:59789"/>
        <dbReference type="ChEBI" id="CHEBI:85452"/>
        <dbReference type="ChEBI" id="CHEBI:137933"/>
        <dbReference type="EC" id="2.1.1.113"/>
    </reaction>
</comment>
<feature type="domain" description="DNA methylase N-4/N-6" evidence="9">
    <location>
        <begin position="53"/>
        <end position="85"/>
    </location>
</feature>
<accession>A0A832ZUF6</accession>
<dbReference type="GO" id="GO:0032259">
    <property type="term" value="P:methylation"/>
    <property type="evidence" value="ECO:0007669"/>
    <property type="project" value="UniProtKB-KW"/>
</dbReference>
<dbReference type="Proteomes" id="UP000608579">
    <property type="component" value="Unassembled WGS sequence"/>
</dbReference>
<dbReference type="PRINTS" id="PR00508">
    <property type="entry name" value="S21N4MTFRASE"/>
</dbReference>
<dbReference type="EC" id="2.1.1.113" evidence="8"/>
<evidence type="ECO:0000256" key="6">
    <source>
        <dbReference type="ARBA" id="ARBA00023125"/>
    </source>
</evidence>
<name>A0A832ZUF6_CALS0</name>
<evidence type="ECO:0000313" key="11">
    <source>
        <dbReference type="Proteomes" id="UP000608579"/>
    </source>
</evidence>
<evidence type="ECO:0000256" key="5">
    <source>
        <dbReference type="ARBA" id="ARBA00022747"/>
    </source>
</evidence>
<keyword evidence="2 8" id="KW-0489">Methyltransferase</keyword>
<dbReference type="InterPro" id="IPR017985">
    <property type="entry name" value="MeTrfase_CN4_CS"/>
</dbReference>
<dbReference type="GO" id="GO:0008170">
    <property type="term" value="F:N-methyltransferase activity"/>
    <property type="evidence" value="ECO:0007669"/>
    <property type="project" value="InterPro"/>
</dbReference>
<evidence type="ECO:0000256" key="8">
    <source>
        <dbReference type="RuleBase" id="RU362026"/>
    </source>
</evidence>
<dbReference type="GO" id="GO:0015667">
    <property type="term" value="F:site-specific DNA-methyltransferase (cytosine-N4-specific) activity"/>
    <property type="evidence" value="ECO:0007669"/>
    <property type="project" value="UniProtKB-EC"/>
</dbReference>
<gene>
    <name evidence="10" type="ORF">EYH45_00645</name>
</gene>
<sequence>MEVRYVVEERYDLGRLVTFIPNKSLPRHRWFFFKEGFSRDFVGLMLSRFGAGRGDTVLDPFVGVGTTCLTCRELGLDSVGVDVSPLFTMVARVKVRDYYVDKLRGLRDGLREERFRRPGIEHVKGFLRQLFSRYALEDLIFLRELINAKIQDEEYREFFLLALMKAAEETSYIYRDGAVVKVRRDIPKPPSLRRMFFRIVKKMIKDVEDHPLKPCEAVIIQGDARRLDMIEDESIDYIITSPPYLNKIEYTKVYWPEYELFFPGGKEAPMRSYLGLNPRNIPKDPLPDVELPPVARAYFHDLNDALAEMYRVLRRGGRAAVVIGGGVFPDKVVEVDIPCAYLAELNGFEVDRIIAVNKRVATTRRVIKIGETRESIVLLSKG</sequence>
<keyword evidence="4 8" id="KW-0949">S-adenosyl-L-methionine</keyword>
<proteinExistence type="inferred from homology"/>
<evidence type="ECO:0000256" key="1">
    <source>
        <dbReference type="ARBA" id="ARBA00010203"/>
    </source>
</evidence>
<comment type="similarity">
    <text evidence="1">Belongs to the N(4)/N(6)-methyltransferase family. N(4) subfamily.</text>
</comment>
<reference evidence="10" key="1">
    <citation type="journal article" date="2020" name="ISME J.">
        <title>Gammaproteobacteria mediating utilization of methyl-, sulfur- and petroleum organic compounds in deep ocean hydrothermal plumes.</title>
        <authorList>
            <person name="Zhou Z."/>
            <person name="Liu Y."/>
            <person name="Pan J."/>
            <person name="Cron B.R."/>
            <person name="Toner B.M."/>
            <person name="Anantharaman K."/>
            <person name="Breier J.A."/>
            <person name="Dick G.J."/>
            <person name="Li M."/>
        </authorList>
    </citation>
    <scope>NUCLEOTIDE SEQUENCE</scope>
    <source>
        <strain evidence="10">SZUA-1515</strain>
    </source>
</reference>